<evidence type="ECO:0000256" key="5">
    <source>
        <dbReference type="ARBA" id="ARBA00022821"/>
    </source>
</evidence>
<dbReference type="InterPro" id="IPR041118">
    <property type="entry name" value="Rx_N"/>
</dbReference>
<dbReference type="Proteomes" id="UP000015106">
    <property type="component" value="Chromosome 7"/>
</dbReference>
<reference evidence="8" key="1">
    <citation type="journal article" date="2013" name="Nature">
        <title>Draft genome of the wheat A-genome progenitor Triticum urartu.</title>
        <authorList>
            <person name="Ling H.Q."/>
            <person name="Zhao S."/>
            <person name="Liu D."/>
            <person name="Wang J."/>
            <person name="Sun H."/>
            <person name="Zhang C."/>
            <person name="Fan H."/>
            <person name="Li D."/>
            <person name="Dong L."/>
            <person name="Tao Y."/>
            <person name="Gao C."/>
            <person name="Wu H."/>
            <person name="Li Y."/>
            <person name="Cui Y."/>
            <person name="Guo X."/>
            <person name="Zheng S."/>
            <person name="Wang B."/>
            <person name="Yu K."/>
            <person name="Liang Q."/>
            <person name="Yang W."/>
            <person name="Lou X."/>
            <person name="Chen J."/>
            <person name="Feng M."/>
            <person name="Jian J."/>
            <person name="Zhang X."/>
            <person name="Luo G."/>
            <person name="Jiang Y."/>
            <person name="Liu J."/>
            <person name="Wang Z."/>
            <person name="Sha Y."/>
            <person name="Zhang B."/>
            <person name="Wu H."/>
            <person name="Tang D."/>
            <person name="Shen Q."/>
            <person name="Xue P."/>
            <person name="Zou S."/>
            <person name="Wang X."/>
            <person name="Liu X."/>
            <person name="Wang F."/>
            <person name="Yang Y."/>
            <person name="An X."/>
            <person name="Dong Z."/>
            <person name="Zhang K."/>
            <person name="Zhang X."/>
            <person name="Luo M.C."/>
            <person name="Dvorak J."/>
            <person name="Tong Y."/>
            <person name="Wang J."/>
            <person name="Yang H."/>
            <person name="Li Z."/>
            <person name="Wang D."/>
            <person name="Zhang A."/>
            <person name="Wang J."/>
        </authorList>
    </citation>
    <scope>NUCLEOTIDE SEQUENCE</scope>
    <source>
        <strain evidence="8">cv. G1812</strain>
    </source>
</reference>
<evidence type="ECO:0000313" key="7">
    <source>
        <dbReference type="EnsemblPlants" id="TuG1812G0700000057.01.T01"/>
    </source>
</evidence>
<feature type="domain" description="Disease resistance N-terminal" evidence="6">
    <location>
        <begin position="9"/>
        <end position="96"/>
    </location>
</feature>
<dbReference type="Gene3D" id="1.20.5.4130">
    <property type="match status" value="1"/>
</dbReference>
<organism evidence="7 8">
    <name type="scientific">Triticum urartu</name>
    <name type="common">Red wild einkorn</name>
    <name type="synonym">Crithodium urartu</name>
    <dbReference type="NCBI Taxonomy" id="4572"/>
    <lineage>
        <taxon>Eukaryota</taxon>
        <taxon>Viridiplantae</taxon>
        <taxon>Streptophyta</taxon>
        <taxon>Embryophyta</taxon>
        <taxon>Tracheophyta</taxon>
        <taxon>Spermatophyta</taxon>
        <taxon>Magnoliopsida</taxon>
        <taxon>Liliopsida</taxon>
        <taxon>Poales</taxon>
        <taxon>Poaceae</taxon>
        <taxon>BOP clade</taxon>
        <taxon>Pooideae</taxon>
        <taxon>Triticodae</taxon>
        <taxon>Triticeae</taxon>
        <taxon>Triticinae</taxon>
        <taxon>Triticum</taxon>
    </lineage>
</organism>
<dbReference type="AlphaFoldDB" id="A0A8R7QU97"/>
<proteinExistence type="inferred from homology"/>
<accession>A0A8R7QU97</accession>
<dbReference type="Gramene" id="TuG1812G0700000057.01.T01">
    <property type="protein sequence ID" value="TuG1812G0700000057.01.T01"/>
    <property type="gene ID" value="TuG1812G0700000057.01"/>
</dbReference>
<keyword evidence="5" id="KW-0611">Plant defense</keyword>
<keyword evidence="4" id="KW-0547">Nucleotide-binding</keyword>
<reference evidence="7" key="2">
    <citation type="submission" date="2018-03" db="EMBL/GenBank/DDBJ databases">
        <title>The Triticum urartu genome reveals the dynamic nature of wheat genome evolution.</title>
        <authorList>
            <person name="Ling H."/>
            <person name="Ma B."/>
            <person name="Shi X."/>
            <person name="Liu H."/>
            <person name="Dong L."/>
            <person name="Sun H."/>
            <person name="Cao Y."/>
            <person name="Gao Q."/>
            <person name="Zheng S."/>
            <person name="Li Y."/>
            <person name="Yu Y."/>
            <person name="Du H."/>
            <person name="Qi M."/>
            <person name="Li Y."/>
            <person name="Yu H."/>
            <person name="Cui Y."/>
            <person name="Wang N."/>
            <person name="Chen C."/>
            <person name="Wu H."/>
            <person name="Zhao Y."/>
            <person name="Zhang J."/>
            <person name="Li Y."/>
            <person name="Zhou W."/>
            <person name="Zhang B."/>
            <person name="Hu W."/>
            <person name="Eijk M."/>
            <person name="Tang J."/>
            <person name="Witsenboer H."/>
            <person name="Zhao S."/>
            <person name="Li Z."/>
            <person name="Zhang A."/>
            <person name="Wang D."/>
            <person name="Liang C."/>
        </authorList>
    </citation>
    <scope>NUCLEOTIDE SEQUENCE [LARGE SCALE GENOMIC DNA]</scope>
    <source>
        <strain evidence="7">cv. G1812</strain>
    </source>
</reference>
<evidence type="ECO:0000256" key="3">
    <source>
        <dbReference type="ARBA" id="ARBA00022737"/>
    </source>
</evidence>
<keyword evidence="8" id="KW-1185">Reference proteome</keyword>
<dbReference type="GO" id="GO:0006952">
    <property type="term" value="P:defense response"/>
    <property type="evidence" value="ECO:0007669"/>
    <property type="project" value="UniProtKB-KW"/>
</dbReference>
<keyword evidence="2" id="KW-0433">Leucine-rich repeat</keyword>
<comment type="similarity">
    <text evidence="1">Belongs to the disease resistance NB-LRR family.</text>
</comment>
<evidence type="ECO:0000256" key="2">
    <source>
        <dbReference type="ARBA" id="ARBA00022614"/>
    </source>
</evidence>
<reference evidence="7" key="3">
    <citation type="submission" date="2022-06" db="UniProtKB">
        <authorList>
            <consortium name="EnsemblPlants"/>
        </authorList>
    </citation>
    <scope>IDENTIFICATION</scope>
</reference>
<evidence type="ECO:0000259" key="6">
    <source>
        <dbReference type="Pfam" id="PF18052"/>
    </source>
</evidence>
<keyword evidence="3" id="KW-0677">Repeat</keyword>
<name>A0A8R7QU97_TRIUA</name>
<protein>
    <recommendedName>
        <fullName evidence="6">Disease resistance N-terminal domain-containing protein</fullName>
    </recommendedName>
</protein>
<dbReference type="GO" id="GO:0000166">
    <property type="term" value="F:nucleotide binding"/>
    <property type="evidence" value="ECO:0007669"/>
    <property type="project" value="UniProtKB-KW"/>
</dbReference>
<dbReference type="EnsemblPlants" id="TuG1812G0700000057.01.T01">
    <property type="protein sequence ID" value="TuG1812G0700000057.01.T01"/>
    <property type="gene ID" value="TuG1812G0700000057.01"/>
</dbReference>
<evidence type="ECO:0000256" key="4">
    <source>
        <dbReference type="ARBA" id="ARBA00022741"/>
    </source>
</evidence>
<sequence>MGSLLMPLLGSMAAKAGNELVRELMRAWGLEKSRGKLERHLAAVQDILLDADAKSRTSPAVRRWMVDLKTAVYKADDVLDDFRYEALRRRAAQIRRRHRCSRARKVLSYFTANSPVIFRLSMSRKMKDALEMIDELVVEMNNFHFLQHVEAPSVDLPQTHSQVDE</sequence>
<evidence type="ECO:0000313" key="8">
    <source>
        <dbReference type="Proteomes" id="UP000015106"/>
    </source>
</evidence>
<evidence type="ECO:0000256" key="1">
    <source>
        <dbReference type="ARBA" id="ARBA00008894"/>
    </source>
</evidence>
<dbReference type="Pfam" id="PF18052">
    <property type="entry name" value="Rx_N"/>
    <property type="match status" value="1"/>
</dbReference>